<feature type="region of interest" description="Disordered" evidence="1">
    <location>
        <begin position="72"/>
        <end position="91"/>
    </location>
</feature>
<dbReference type="EMBL" id="JAKKPZ010000423">
    <property type="protein sequence ID" value="KAI1695245.1"/>
    <property type="molecule type" value="Genomic_DNA"/>
</dbReference>
<dbReference type="Proteomes" id="UP001201812">
    <property type="component" value="Unassembled WGS sequence"/>
</dbReference>
<name>A0AAD4MJZ6_9BILA</name>
<evidence type="ECO:0000313" key="3">
    <source>
        <dbReference type="EMBL" id="KAI1695245.1"/>
    </source>
</evidence>
<evidence type="ECO:0000256" key="2">
    <source>
        <dbReference type="SAM" id="SignalP"/>
    </source>
</evidence>
<feature type="signal peptide" evidence="2">
    <location>
        <begin position="1"/>
        <end position="21"/>
    </location>
</feature>
<protein>
    <recommendedName>
        <fullName evidence="5">Secreted protein</fullName>
    </recommendedName>
</protein>
<comment type="caution">
    <text evidence="3">The sequence shown here is derived from an EMBL/GenBank/DDBJ whole genome shotgun (WGS) entry which is preliminary data.</text>
</comment>
<keyword evidence="4" id="KW-1185">Reference proteome</keyword>
<gene>
    <name evidence="3" type="ORF">DdX_19691</name>
</gene>
<sequence>MNSICLALCLVTVISFNVVVANNCPSSSNDDCDQNDPNDCREDNGICLALVNAEGHSTGQFGCCKLKAKNVRKSQAHDGESLKKKKKAGTN</sequence>
<proteinExistence type="predicted"/>
<feature type="chain" id="PRO_5041996860" description="Secreted protein" evidence="2">
    <location>
        <begin position="22"/>
        <end position="91"/>
    </location>
</feature>
<organism evidence="3 4">
    <name type="scientific">Ditylenchus destructor</name>
    <dbReference type="NCBI Taxonomy" id="166010"/>
    <lineage>
        <taxon>Eukaryota</taxon>
        <taxon>Metazoa</taxon>
        <taxon>Ecdysozoa</taxon>
        <taxon>Nematoda</taxon>
        <taxon>Chromadorea</taxon>
        <taxon>Rhabditida</taxon>
        <taxon>Tylenchina</taxon>
        <taxon>Tylenchomorpha</taxon>
        <taxon>Sphaerularioidea</taxon>
        <taxon>Anguinidae</taxon>
        <taxon>Anguininae</taxon>
        <taxon>Ditylenchus</taxon>
    </lineage>
</organism>
<accession>A0AAD4MJZ6</accession>
<dbReference type="AlphaFoldDB" id="A0AAD4MJZ6"/>
<evidence type="ECO:0000256" key="1">
    <source>
        <dbReference type="SAM" id="MobiDB-lite"/>
    </source>
</evidence>
<keyword evidence="2" id="KW-0732">Signal</keyword>
<reference evidence="3" key="1">
    <citation type="submission" date="2022-01" db="EMBL/GenBank/DDBJ databases">
        <title>Genome Sequence Resource for Two Populations of Ditylenchus destructor, the Migratory Endoparasitic Phytonematode.</title>
        <authorList>
            <person name="Zhang H."/>
            <person name="Lin R."/>
            <person name="Xie B."/>
        </authorList>
    </citation>
    <scope>NUCLEOTIDE SEQUENCE</scope>
    <source>
        <strain evidence="3">BazhouSP</strain>
    </source>
</reference>
<evidence type="ECO:0000313" key="4">
    <source>
        <dbReference type="Proteomes" id="UP001201812"/>
    </source>
</evidence>
<evidence type="ECO:0008006" key="5">
    <source>
        <dbReference type="Google" id="ProtNLM"/>
    </source>
</evidence>